<dbReference type="PANTHER" id="PTHR36427">
    <property type="entry name" value="54S RIBOSOMAL PROTEIN L1, MITOCHONDRIAL"/>
    <property type="match status" value="1"/>
</dbReference>
<dbReference type="PANTHER" id="PTHR36427:SF3">
    <property type="entry name" value="LARGE RIBOSOMAL SUBUNIT PROTEIN UL1M"/>
    <property type="match status" value="1"/>
</dbReference>
<organism evidence="5 6">
    <name type="scientific">Malassezia equina</name>
    <dbReference type="NCBI Taxonomy" id="1381935"/>
    <lineage>
        <taxon>Eukaryota</taxon>
        <taxon>Fungi</taxon>
        <taxon>Dikarya</taxon>
        <taxon>Basidiomycota</taxon>
        <taxon>Ustilaginomycotina</taxon>
        <taxon>Malasseziomycetes</taxon>
        <taxon>Malasseziales</taxon>
        <taxon>Malasseziaceae</taxon>
        <taxon>Malassezia</taxon>
    </lineage>
</organism>
<dbReference type="SUPFAM" id="SSF56808">
    <property type="entry name" value="Ribosomal protein L1"/>
    <property type="match status" value="1"/>
</dbReference>
<dbReference type="Gene3D" id="3.40.50.790">
    <property type="match status" value="1"/>
</dbReference>
<gene>
    <name evidence="5" type="ORF">MEQU1_000448</name>
</gene>
<evidence type="ECO:0008006" key="7">
    <source>
        <dbReference type="Google" id="ProtNLM"/>
    </source>
</evidence>
<proteinExistence type="inferred from homology"/>
<keyword evidence="6" id="KW-1185">Reference proteome</keyword>
<dbReference type="Gene3D" id="3.30.190.20">
    <property type="match status" value="1"/>
</dbReference>
<accession>A0AAF0E8Q0</accession>
<dbReference type="InterPro" id="IPR023674">
    <property type="entry name" value="Ribosomal_uL1-like"/>
</dbReference>
<reference evidence="5" key="1">
    <citation type="submission" date="2023-03" db="EMBL/GenBank/DDBJ databases">
        <title>Mating type loci evolution in Malassezia.</title>
        <authorList>
            <person name="Coelho M.A."/>
        </authorList>
    </citation>
    <scope>NUCLEOTIDE SEQUENCE</scope>
    <source>
        <strain evidence="5">CBS 12830</strain>
    </source>
</reference>
<keyword evidence="3" id="KW-0687">Ribonucleoprotein</keyword>
<evidence type="ECO:0000256" key="4">
    <source>
        <dbReference type="SAM" id="MobiDB-lite"/>
    </source>
</evidence>
<dbReference type="CDD" id="cd00403">
    <property type="entry name" value="Ribosomal_L1"/>
    <property type="match status" value="1"/>
</dbReference>
<protein>
    <recommendedName>
        <fullName evidence="7">50S ribosomal protein L1</fullName>
    </recommendedName>
</protein>
<evidence type="ECO:0000256" key="1">
    <source>
        <dbReference type="ARBA" id="ARBA00010531"/>
    </source>
</evidence>
<evidence type="ECO:0000256" key="3">
    <source>
        <dbReference type="ARBA" id="ARBA00023274"/>
    </source>
</evidence>
<dbReference type="Pfam" id="PF00687">
    <property type="entry name" value="Ribosomal_L1"/>
    <property type="match status" value="1"/>
</dbReference>
<dbReference type="Proteomes" id="UP001214415">
    <property type="component" value="Chromosome 1"/>
</dbReference>
<evidence type="ECO:0000313" key="5">
    <source>
        <dbReference type="EMBL" id="WFD21792.1"/>
    </source>
</evidence>
<feature type="region of interest" description="Disordered" evidence="4">
    <location>
        <begin position="72"/>
        <end position="91"/>
    </location>
</feature>
<keyword evidence="2" id="KW-0689">Ribosomal protein</keyword>
<dbReference type="EMBL" id="CP119900">
    <property type="protein sequence ID" value="WFD21792.1"/>
    <property type="molecule type" value="Genomic_DNA"/>
</dbReference>
<dbReference type="InterPro" id="IPR028364">
    <property type="entry name" value="Ribosomal_uL1/biogenesis"/>
</dbReference>
<comment type="similarity">
    <text evidence="1">Belongs to the universal ribosomal protein uL1 family.</text>
</comment>
<dbReference type="InterPro" id="IPR016095">
    <property type="entry name" value="Ribosomal_uL1_3-a/b-sand"/>
</dbReference>
<dbReference type="AlphaFoldDB" id="A0AAF0E8Q0"/>
<name>A0AAF0E8Q0_9BASI</name>
<evidence type="ECO:0000313" key="6">
    <source>
        <dbReference type="Proteomes" id="UP001214415"/>
    </source>
</evidence>
<sequence length="354" mass="37556">MAWSVRAAAFVRAALPQPQSYVRTIHASACVSKKSAPSRGKARKSPKTLMRLYAEGKLKGAEAARAAALMESTSTSPSEAGPVVQKKQDDSVSLTEARQILRAVEAARPRNAYELHIVTSVPPNQTNAFRGRIVYPKDPRIKGETALVFADQGTEAAQAAEAAAAQLRESGSSMQLVIGGHEMISETASGRVPPFTRVLCTTALLPSLSRALARTLGPKGLMPSAKRGTVVDDGEEMQRAIEQLLSGVDWRGDRLGVVRGAVGRISFTETELRANVHALLDSVIARAAGGLAGTKVSAKVVAGYARDLTGEDAQGAPLMRRGPSPMRRALSIVQQVHLSSTQGPGLRLRLDDVL</sequence>
<dbReference type="GO" id="GO:0005762">
    <property type="term" value="C:mitochondrial large ribosomal subunit"/>
    <property type="evidence" value="ECO:0007669"/>
    <property type="project" value="TreeGrafter"/>
</dbReference>
<dbReference type="GO" id="GO:0003735">
    <property type="term" value="F:structural constituent of ribosome"/>
    <property type="evidence" value="ECO:0007669"/>
    <property type="project" value="TreeGrafter"/>
</dbReference>
<evidence type="ECO:0000256" key="2">
    <source>
        <dbReference type="ARBA" id="ARBA00022980"/>
    </source>
</evidence>